<protein>
    <submittedName>
        <fullName evidence="2">Uncharacterized protein</fullName>
    </submittedName>
</protein>
<dbReference type="Ensembl" id="ENSSANT00000055751.1">
    <property type="protein sequence ID" value="ENSSANP00000052446.1"/>
    <property type="gene ID" value="ENSSANG00000026239.1"/>
</dbReference>
<name>A0A671P4X9_9TELE</name>
<keyword evidence="3" id="KW-1185">Reference proteome</keyword>
<dbReference type="AlphaFoldDB" id="A0A671P4X9"/>
<dbReference type="Pfam" id="PF07324">
    <property type="entry name" value="DGCR6"/>
    <property type="match status" value="1"/>
</dbReference>
<reference evidence="2" key="1">
    <citation type="submission" date="2025-08" db="UniProtKB">
        <authorList>
            <consortium name="Ensembl"/>
        </authorList>
    </citation>
    <scope>IDENTIFICATION</scope>
</reference>
<evidence type="ECO:0000256" key="1">
    <source>
        <dbReference type="ARBA" id="ARBA00005939"/>
    </source>
</evidence>
<dbReference type="Proteomes" id="UP000472260">
    <property type="component" value="Unassembled WGS sequence"/>
</dbReference>
<accession>A0A671P4X9</accession>
<reference evidence="2" key="2">
    <citation type="submission" date="2025-09" db="UniProtKB">
        <authorList>
            <consortium name="Ensembl"/>
        </authorList>
    </citation>
    <scope>IDENTIFICATION</scope>
</reference>
<dbReference type="InterPro" id="IPR010849">
    <property type="entry name" value="Gonadal"/>
</dbReference>
<comment type="similarity">
    <text evidence="1">Belongs to the gonadal family.</text>
</comment>
<evidence type="ECO:0000313" key="2">
    <source>
        <dbReference type="Ensembl" id="ENSSANP00000052446.1"/>
    </source>
</evidence>
<organism evidence="2 3">
    <name type="scientific">Sinocyclocheilus anshuiensis</name>
    <dbReference type="NCBI Taxonomy" id="1608454"/>
    <lineage>
        <taxon>Eukaryota</taxon>
        <taxon>Metazoa</taxon>
        <taxon>Chordata</taxon>
        <taxon>Craniata</taxon>
        <taxon>Vertebrata</taxon>
        <taxon>Euteleostomi</taxon>
        <taxon>Actinopterygii</taxon>
        <taxon>Neopterygii</taxon>
        <taxon>Teleostei</taxon>
        <taxon>Ostariophysi</taxon>
        <taxon>Cypriniformes</taxon>
        <taxon>Cyprinidae</taxon>
        <taxon>Cyprininae</taxon>
        <taxon>Sinocyclocheilus</taxon>
    </lineage>
</organism>
<proteinExistence type="inferred from homology"/>
<evidence type="ECO:0000313" key="3">
    <source>
        <dbReference type="Proteomes" id="UP000472260"/>
    </source>
</evidence>
<dbReference type="PANTHER" id="PTHR13054">
    <property type="entry name" value="DIGEORGE SYNDROME CRITICAL REGION 6 DGCR6 FAMILY MEMBER"/>
    <property type="match status" value="1"/>
</dbReference>
<sequence>MYIMFSDRLAVKTLSAHSAVVVGEIKVCFSSFQQHLSYTTLNDLAQALIDGTVYEIIQGLLDIQHLMEGSADVQVSQSGRSENQPKSKN</sequence>
<dbReference type="PANTHER" id="PTHR13054:SF2">
    <property type="entry name" value="PROTEIN DGCR6"/>
    <property type="match status" value="1"/>
</dbReference>